<keyword evidence="1" id="KW-0812">Transmembrane</keyword>
<name>A0A562PH10_9BURK</name>
<gene>
    <name evidence="2" type="ORF">GO485_28400</name>
    <name evidence="3" type="ORF">IP92_04774</name>
</gene>
<evidence type="ECO:0000313" key="4">
    <source>
        <dbReference type="Proteomes" id="UP000315112"/>
    </source>
</evidence>
<keyword evidence="1" id="KW-1133">Transmembrane helix</keyword>
<feature type="transmembrane region" description="Helical" evidence="1">
    <location>
        <begin position="92"/>
        <end position="113"/>
    </location>
</feature>
<sequence>MMPKPLRTLAFAAAMVMLLAFVSLRYELALDGADTTYAGFPLPWHARLPAASLATEVFLVPLGVNLLLYGWVARHLVKLMERLPGRAARRCAAALIAGGCVIGLLTLVVLSLYDVFYLAWPLPGPFTVTAVYYDRWW</sequence>
<evidence type="ECO:0000313" key="5">
    <source>
        <dbReference type="Proteomes" id="UP000437862"/>
    </source>
</evidence>
<feature type="transmembrane region" description="Helical" evidence="1">
    <location>
        <begin position="53"/>
        <end position="72"/>
    </location>
</feature>
<keyword evidence="5" id="KW-1185">Reference proteome</keyword>
<dbReference type="RefSeq" id="WP_145879968.1">
    <property type="nucleotide sequence ID" value="NZ_CP046904.1"/>
</dbReference>
<dbReference type="Proteomes" id="UP000315112">
    <property type="component" value="Unassembled WGS sequence"/>
</dbReference>
<protein>
    <submittedName>
        <fullName evidence="3">Uncharacterized protein</fullName>
    </submittedName>
</protein>
<reference evidence="2 5" key="3">
    <citation type="submission" date="2019-12" db="EMBL/GenBank/DDBJ databases">
        <title>Draft Genome Sequences of Six Type Strains of the Genus Massilia.</title>
        <authorList>
            <person name="Miess H."/>
            <person name="Frediansyah A."/>
            <person name="Goeker M."/>
            <person name="Gross H."/>
        </authorList>
    </citation>
    <scope>NUCLEOTIDE SEQUENCE [LARGE SCALE GENOMIC DNA]</scope>
    <source>
        <strain evidence="2 5">DSM 26639</strain>
    </source>
</reference>
<evidence type="ECO:0000313" key="3">
    <source>
        <dbReference type="EMBL" id="TWI43721.1"/>
    </source>
</evidence>
<keyword evidence="1" id="KW-0472">Membrane</keyword>
<reference evidence="3 4" key="1">
    <citation type="journal article" date="2015" name="Stand. Genomic Sci.">
        <title>Genomic Encyclopedia of Bacterial and Archaeal Type Strains, Phase III: the genomes of soil and plant-associated and newly described type strains.</title>
        <authorList>
            <person name="Whitman W.B."/>
            <person name="Woyke T."/>
            <person name="Klenk H.P."/>
            <person name="Zhou Y."/>
            <person name="Lilburn T.G."/>
            <person name="Beck B.J."/>
            <person name="De Vos P."/>
            <person name="Vandamme P."/>
            <person name="Eisen J.A."/>
            <person name="Garrity G."/>
            <person name="Hugenholtz P."/>
            <person name="Kyrpides N.C."/>
        </authorList>
    </citation>
    <scope>NUCLEOTIDE SEQUENCE [LARGE SCALE GENOMIC DNA]</scope>
    <source>
        <strain evidence="3 4">CGMCC 1.10685</strain>
    </source>
</reference>
<dbReference type="EMBL" id="CP046904">
    <property type="protein sequence ID" value="QGZ42570.1"/>
    <property type="molecule type" value="Genomic_DNA"/>
</dbReference>
<dbReference type="EMBL" id="VLKW01000011">
    <property type="protein sequence ID" value="TWI43721.1"/>
    <property type="molecule type" value="Genomic_DNA"/>
</dbReference>
<organism evidence="3 4">
    <name type="scientific">Pseudoduganella flava</name>
    <dbReference type="NCBI Taxonomy" id="871742"/>
    <lineage>
        <taxon>Bacteria</taxon>
        <taxon>Pseudomonadati</taxon>
        <taxon>Pseudomonadota</taxon>
        <taxon>Betaproteobacteria</taxon>
        <taxon>Burkholderiales</taxon>
        <taxon>Oxalobacteraceae</taxon>
        <taxon>Telluria group</taxon>
        <taxon>Pseudoduganella</taxon>
    </lineage>
</organism>
<accession>A0A562PH10</accession>
<proteinExistence type="predicted"/>
<reference evidence="3" key="2">
    <citation type="submission" date="2019-07" db="EMBL/GenBank/DDBJ databases">
        <authorList>
            <person name="Whitman W."/>
            <person name="Huntemann M."/>
            <person name="Clum A."/>
            <person name="Pillay M."/>
            <person name="Palaniappan K."/>
            <person name="Varghese N."/>
            <person name="Mikhailova N."/>
            <person name="Stamatis D."/>
            <person name="Reddy T."/>
            <person name="Daum C."/>
            <person name="Shapiro N."/>
            <person name="Ivanova N."/>
            <person name="Kyrpides N."/>
            <person name="Woyke T."/>
        </authorList>
    </citation>
    <scope>NUCLEOTIDE SEQUENCE</scope>
    <source>
        <strain evidence="3">CGMCC 1.10685</strain>
    </source>
</reference>
<evidence type="ECO:0000256" key="1">
    <source>
        <dbReference type="SAM" id="Phobius"/>
    </source>
</evidence>
<dbReference type="AlphaFoldDB" id="A0A562PH10"/>
<dbReference type="Proteomes" id="UP000437862">
    <property type="component" value="Chromosome"/>
</dbReference>
<evidence type="ECO:0000313" key="2">
    <source>
        <dbReference type="EMBL" id="QGZ42570.1"/>
    </source>
</evidence>